<dbReference type="AlphaFoldDB" id="A0A940S3K7"/>
<dbReference type="Proteomes" id="UP000675940">
    <property type="component" value="Unassembled WGS sequence"/>
</dbReference>
<feature type="transmembrane region" description="Helical" evidence="1">
    <location>
        <begin position="144"/>
        <end position="163"/>
    </location>
</feature>
<keyword evidence="1" id="KW-1133">Transmembrane helix</keyword>
<organism evidence="2 3">
    <name type="scientific">Sagittula salina</name>
    <dbReference type="NCBI Taxonomy" id="2820268"/>
    <lineage>
        <taxon>Bacteria</taxon>
        <taxon>Pseudomonadati</taxon>
        <taxon>Pseudomonadota</taxon>
        <taxon>Alphaproteobacteria</taxon>
        <taxon>Rhodobacterales</taxon>
        <taxon>Roseobacteraceae</taxon>
        <taxon>Sagittula</taxon>
    </lineage>
</organism>
<gene>
    <name evidence="2" type="ORF">J5474_22260</name>
</gene>
<evidence type="ECO:0000256" key="1">
    <source>
        <dbReference type="SAM" id="Phobius"/>
    </source>
</evidence>
<dbReference type="InterPro" id="IPR013901">
    <property type="entry name" value="Anthrone_oxy"/>
</dbReference>
<proteinExistence type="predicted"/>
<keyword evidence="1" id="KW-0472">Membrane</keyword>
<accession>A0A940S3K7</accession>
<keyword evidence="1" id="KW-0812">Transmembrane</keyword>
<feature type="transmembrane region" description="Helical" evidence="1">
    <location>
        <begin position="6"/>
        <end position="27"/>
    </location>
</feature>
<name>A0A940S3K7_9RHOB</name>
<protein>
    <submittedName>
        <fullName evidence="2">DUF1772 domain-containing protein</fullName>
    </submittedName>
</protein>
<sequence length="165" mass="17957">MIQQLFEIGLIGATLATGLVAGVFLTFSDFVMRALGRAEPAAGIGAMQMINREVYRSLFMTLLIGLTIISILLAVVGIFFVGRDVALWLVGAAGFYIVGVMAVTARKNVPMNQRLDSMEHRSAGARAYWATYTRDWTRWNHLRWVAALAAAIGYLCATVTVAGQV</sequence>
<evidence type="ECO:0000313" key="2">
    <source>
        <dbReference type="EMBL" id="MBP0485192.1"/>
    </source>
</evidence>
<dbReference type="Pfam" id="PF08592">
    <property type="entry name" value="Anthrone_oxy"/>
    <property type="match status" value="1"/>
</dbReference>
<evidence type="ECO:0000313" key="3">
    <source>
        <dbReference type="Proteomes" id="UP000675940"/>
    </source>
</evidence>
<dbReference type="EMBL" id="JAGISH010000028">
    <property type="protein sequence ID" value="MBP0485192.1"/>
    <property type="molecule type" value="Genomic_DNA"/>
</dbReference>
<feature type="transmembrane region" description="Helical" evidence="1">
    <location>
        <begin position="57"/>
        <end position="80"/>
    </location>
</feature>
<reference evidence="2" key="1">
    <citation type="submission" date="2021-03" db="EMBL/GenBank/DDBJ databases">
        <title>Sagittula salina sp. nov. strain M10.9X isolated from the marine waste.</title>
        <authorList>
            <person name="Satari L."/>
            <person name="Molina-Menor E."/>
            <person name="Vidal-Verdu A."/>
            <person name="Pascual J."/>
            <person name="Pereto J."/>
            <person name="Porcar M."/>
        </authorList>
    </citation>
    <scope>NUCLEOTIDE SEQUENCE</scope>
    <source>
        <strain evidence="2">M10.9X</strain>
    </source>
</reference>
<feature type="transmembrane region" description="Helical" evidence="1">
    <location>
        <begin position="86"/>
        <end position="105"/>
    </location>
</feature>
<keyword evidence="3" id="KW-1185">Reference proteome</keyword>
<dbReference type="RefSeq" id="WP_209364195.1">
    <property type="nucleotide sequence ID" value="NZ_JAGISH010000028.1"/>
</dbReference>
<comment type="caution">
    <text evidence="2">The sequence shown here is derived from an EMBL/GenBank/DDBJ whole genome shotgun (WGS) entry which is preliminary data.</text>
</comment>